<gene>
    <name evidence="4" type="ORF">GCM10018785_11780</name>
</gene>
<dbReference type="Pfam" id="PF13581">
    <property type="entry name" value="HATPase_c_2"/>
    <property type="match status" value="1"/>
</dbReference>
<dbReference type="GO" id="GO:0004674">
    <property type="term" value="F:protein serine/threonine kinase activity"/>
    <property type="evidence" value="ECO:0007669"/>
    <property type="project" value="UniProtKB-KW"/>
</dbReference>
<dbReference type="InterPro" id="IPR036890">
    <property type="entry name" value="HATPase_C_sf"/>
</dbReference>
<keyword evidence="1" id="KW-0808">Transferase</keyword>
<keyword evidence="1" id="KW-0418">Kinase</keyword>
<protein>
    <recommendedName>
        <fullName evidence="3">Histidine kinase/HSP90-like ATPase domain-containing protein</fullName>
    </recommendedName>
</protein>
<proteinExistence type="predicted"/>
<evidence type="ECO:0000256" key="1">
    <source>
        <dbReference type="ARBA" id="ARBA00022527"/>
    </source>
</evidence>
<feature type="domain" description="Histidine kinase/HSP90-like ATPase" evidence="3">
    <location>
        <begin position="60"/>
        <end position="169"/>
    </location>
</feature>
<dbReference type="Gene3D" id="3.30.565.10">
    <property type="entry name" value="Histidine kinase-like ATPase, C-terminal domain"/>
    <property type="match status" value="1"/>
</dbReference>
<organism evidence="4 5">
    <name type="scientific">Streptomyces longispororuber</name>
    <dbReference type="NCBI Taxonomy" id="68230"/>
    <lineage>
        <taxon>Bacteria</taxon>
        <taxon>Bacillati</taxon>
        <taxon>Actinomycetota</taxon>
        <taxon>Actinomycetes</taxon>
        <taxon>Kitasatosporales</taxon>
        <taxon>Streptomycetaceae</taxon>
        <taxon>Streptomyces</taxon>
    </lineage>
</organism>
<evidence type="ECO:0000313" key="5">
    <source>
        <dbReference type="Proteomes" id="UP000608024"/>
    </source>
</evidence>
<sequence length="180" mass="19671">MFFQDSRGPERVGRWTSPPSPAPAVSEGVVVVTRVTPTRAAPVVRECSSDLGMFYREVALARTYTRQRLTAWQWGGDLDDAVLIVSELVTNAIHHARVIGQSLCLDLAVLEDGSLLIEVSDPLPAFPGFEELVVPGPGEERGRGLRLVRALGGDVSWFRRCGGGKTVRAHVRGLPKEGWR</sequence>
<evidence type="ECO:0000259" key="3">
    <source>
        <dbReference type="Pfam" id="PF13581"/>
    </source>
</evidence>
<comment type="caution">
    <text evidence="4">The sequence shown here is derived from an EMBL/GenBank/DDBJ whole genome shotgun (WGS) entry which is preliminary data.</text>
</comment>
<dbReference type="Proteomes" id="UP000608024">
    <property type="component" value="Unassembled WGS sequence"/>
</dbReference>
<keyword evidence="1" id="KW-0723">Serine/threonine-protein kinase</keyword>
<name>A0A919DHW8_9ACTN</name>
<dbReference type="PANTHER" id="PTHR35526">
    <property type="entry name" value="ANTI-SIGMA-F FACTOR RSBW-RELATED"/>
    <property type="match status" value="1"/>
</dbReference>
<evidence type="ECO:0000256" key="2">
    <source>
        <dbReference type="SAM" id="MobiDB-lite"/>
    </source>
</evidence>
<evidence type="ECO:0000313" key="4">
    <source>
        <dbReference type="EMBL" id="GHE43843.1"/>
    </source>
</evidence>
<dbReference type="PANTHER" id="PTHR35526:SF3">
    <property type="entry name" value="ANTI-SIGMA-F FACTOR RSBW"/>
    <property type="match status" value="1"/>
</dbReference>
<accession>A0A919DHW8</accession>
<dbReference type="InterPro" id="IPR050267">
    <property type="entry name" value="Anti-sigma-factor_SerPK"/>
</dbReference>
<reference evidence="4" key="2">
    <citation type="submission" date="2020-09" db="EMBL/GenBank/DDBJ databases">
        <authorList>
            <person name="Sun Q."/>
            <person name="Ohkuma M."/>
        </authorList>
    </citation>
    <scope>NUCLEOTIDE SEQUENCE</scope>
    <source>
        <strain evidence="4">JCM 4784</strain>
    </source>
</reference>
<feature type="region of interest" description="Disordered" evidence="2">
    <location>
        <begin position="1"/>
        <end position="23"/>
    </location>
</feature>
<dbReference type="InterPro" id="IPR003594">
    <property type="entry name" value="HATPase_dom"/>
</dbReference>
<reference evidence="4" key="1">
    <citation type="journal article" date="2014" name="Int. J. Syst. Evol. Microbiol.">
        <title>Complete genome sequence of Corynebacterium casei LMG S-19264T (=DSM 44701T), isolated from a smear-ripened cheese.</title>
        <authorList>
            <consortium name="US DOE Joint Genome Institute (JGI-PGF)"/>
            <person name="Walter F."/>
            <person name="Albersmeier A."/>
            <person name="Kalinowski J."/>
            <person name="Ruckert C."/>
        </authorList>
    </citation>
    <scope>NUCLEOTIDE SEQUENCE</scope>
    <source>
        <strain evidence="4">JCM 4784</strain>
    </source>
</reference>
<dbReference type="SUPFAM" id="SSF55874">
    <property type="entry name" value="ATPase domain of HSP90 chaperone/DNA topoisomerase II/histidine kinase"/>
    <property type="match status" value="1"/>
</dbReference>
<dbReference type="CDD" id="cd16936">
    <property type="entry name" value="HATPase_RsbW-like"/>
    <property type="match status" value="1"/>
</dbReference>
<dbReference type="EMBL" id="BNBT01000010">
    <property type="protein sequence ID" value="GHE43843.1"/>
    <property type="molecule type" value="Genomic_DNA"/>
</dbReference>
<keyword evidence="5" id="KW-1185">Reference proteome</keyword>
<dbReference type="AlphaFoldDB" id="A0A919DHW8"/>